<evidence type="ECO:0000313" key="1">
    <source>
        <dbReference type="EMBL" id="KKL26891.1"/>
    </source>
</evidence>
<dbReference type="AlphaFoldDB" id="A0A0F9EAK3"/>
<reference evidence="1" key="1">
    <citation type="journal article" date="2015" name="Nature">
        <title>Complex archaea that bridge the gap between prokaryotes and eukaryotes.</title>
        <authorList>
            <person name="Spang A."/>
            <person name="Saw J.H."/>
            <person name="Jorgensen S.L."/>
            <person name="Zaremba-Niedzwiedzka K."/>
            <person name="Martijn J."/>
            <person name="Lind A.E."/>
            <person name="van Eijk R."/>
            <person name="Schleper C."/>
            <person name="Guy L."/>
            <person name="Ettema T.J."/>
        </authorList>
    </citation>
    <scope>NUCLEOTIDE SEQUENCE</scope>
</reference>
<accession>A0A0F9EAK3</accession>
<feature type="non-terminal residue" evidence="1">
    <location>
        <position position="1"/>
    </location>
</feature>
<organism evidence="1">
    <name type="scientific">marine sediment metagenome</name>
    <dbReference type="NCBI Taxonomy" id="412755"/>
    <lineage>
        <taxon>unclassified sequences</taxon>
        <taxon>metagenomes</taxon>
        <taxon>ecological metagenomes</taxon>
    </lineage>
</organism>
<comment type="caution">
    <text evidence="1">The sequence shown here is derived from an EMBL/GenBank/DDBJ whole genome shotgun (WGS) entry which is preliminary data.</text>
</comment>
<dbReference type="EMBL" id="LAZR01035673">
    <property type="protein sequence ID" value="KKL26891.1"/>
    <property type="molecule type" value="Genomic_DNA"/>
</dbReference>
<protein>
    <submittedName>
        <fullName evidence="1">Uncharacterized protein</fullName>
    </submittedName>
</protein>
<name>A0A0F9EAK3_9ZZZZ</name>
<sequence>DQVDGGRVAEIGAADLRYIKSGRSITLKMPKG</sequence>
<gene>
    <name evidence="1" type="ORF">LCGC14_2390700</name>
</gene>
<proteinExistence type="predicted"/>